<evidence type="ECO:0000256" key="1">
    <source>
        <dbReference type="ARBA" id="ARBA00000900"/>
    </source>
</evidence>
<dbReference type="PANTHER" id="PTHR46463:SF86">
    <property type="entry name" value="RING-TYPE DOMAIN-CONTAINING PROTEIN"/>
    <property type="match status" value="1"/>
</dbReference>
<evidence type="ECO:0000256" key="5">
    <source>
        <dbReference type="ARBA" id="ARBA00022771"/>
    </source>
</evidence>
<dbReference type="InterPro" id="IPR001841">
    <property type="entry name" value="Znf_RING"/>
</dbReference>
<evidence type="ECO:0000313" key="12">
    <source>
        <dbReference type="Proteomes" id="UP000593561"/>
    </source>
</evidence>
<dbReference type="PROSITE" id="PS50089">
    <property type="entry name" value="ZF_RING_2"/>
    <property type="match status" value="1"/>
</dbReference>
<evidence type="ECO:0000259" key="10">
    <source>
        <dbReference type="PROSITE" id="PS50089"/>
    </source>
</evidence>
<dbReference type="GO" id="GO:0008270">
    <property type="term" value="F:zinc ion binding"/>
    <property type="evidence" value="ECO:0007669"/>
    <property type="project" value="UniProtKB-KW"/>
</dbReference>
<dbReference type="Gene3D" id="3.30.40.10">
    <property type="entry name" value="Zinc/RING finger domain, C3HC4 (zinc finger)"/>
    <property type="match status" value="1"/>
</dbReference>
<comment type="catalytic activity">
    <reaction evidence="1">
        <text>S-ubiquitinyl-[E2 ubiquitin-conjugating enzyme]-L-cysteine + [acceptor protein]-L-lysine = [E2 ubiquitin-conjugating enzyme]-L-cysteine + N(6)-ubiquitinyl-[acceptor protein]-L-lysine.</text>
        <dbReference type="EC" id="2.3.2.27"/>
    </reaction>
</comment>
<evidence type="ECO:0000256" key="9">
    <source>
        <dbReference type="SAM" id="MobiDB-lite"/>
    </source>
</evidence>
<evidence type="ECO:0000256" key="7">
    <source>
        <dbReference type="ARBA" id="ARBA00022833"/>
    </source>
</evidence>
<protein>
    <recommendedName>
        <fullName evidence="2">RING-type E3 ubiquitin transferase</fullName>
        <ecNumber evidence="2">2.3.2.27</ecNumber>
    </recommendedName>
</protein>
<dbReference type="SMART" id="SM00184">
    <property type="entry name" value="RING"/>
    <property type="match status" value="1"/>
</dbReference>
<keyword evidence="12" id="KW-1185">Reference proteome</keyword>
<feature type="compositionally biased region" description="Polar residues" evidence="9">
    <location>
        <begin position="125"/>
        <end position="142"/>
    </location>
</feature>
<accession>A0A7J8QTG0</accession>
<evidence type="ECO:0000256" key="6">
    <source>
        <dbReference type="ARBA" id="ARBA00022786"/>
    </source>
</evidence>
<keyword evidence="6" id="KW-0833">Ubl conjugation pathway</keyword>
<feature type="domain" description="RING-type" evidence="10">
    <location>
        <begin position="173"/>
        <end position="213"/>
    </location>
</feature>
<dbReference type="SUPFAM" id="SSF57850">
    <property type="entry name" value="RING/U-box"/>
    <property type="match status" value="1"/>
</dbReference>
<dbReference type="Pfam" id="PF13639">
    <property type="entry name" value="zf-RING_2"/>
    <property type="match status" value="1"/>
</dbReference>
<evidence type="ECO:0000256" key="4">
    <source>
        <dbReference type="ARBA" id="ARBA00022723"/>
    </source>
</evidence>
<dbReference type="EMBL" id="JABFAC010000001">
    <property type="protein sequence ID" value="MBA0604613.1"/>
    <property type="molecule type" value="Genomic_DNA"/>
</dbReference>
<keyword evidence="4" id="KW-0479">Metal-binding</keyword>
<organism evidence="11 12">
    <name type="scientific">Gossypium davidsonii</name>
    <name type="common">Davidson's cotton</name>
    <name type="synonym">Gossypium klotzschianum subsp. davidsonii</name>
    <dbReference type="NCBI Taxonomy" id="34287"/>
    <lineage>
        <taxon>Eukaryota</taxon>
        <taxon>Viridiplantae</taxon>
        <taxon>Streptophyta</taxon>
        <taxon>Embryophyta</taxon>
        <taxon>Tracheophyta</taxon>
        <taxon>Spermatophyta</taxon>
        <taxon>Magnoliopsida</taxon>
        <taxon>eudicotyledons</taxon>
        <taxon>Gunneridae</taxon>
        <taxon>Pentapetalae</taxon>
        <taxon>rosids</taxon>
        <taxon>malvids</taxon>
        <taxon>Malvales</taxon>
        <taxon>Malvaceae</taxon>
        <taxon>Malvoideae</taxon>
        <taxon>Gossypium</taxon>
    </lineage>
</organism>
<evidence type="ECO:0000313" key="11">
    <source>
        <dbReference type="EMBL" id="MBA0604613.1"/>
    </source>
</evidence>
<proteinExistence type="predicted"/>
<dbReference type="EC" id="2.3.2.27" evidence="2"/>
<keyword evidence="7" id="KW-0862">Zinc</keyword>
<evidence type="ECO:0000256" key="3">
    <source>
        <dbReference type="ARBA" id="ARBA00022679"/>
    </source>
</evidence>
<name>A0A7J8QTG0_GOSDV</name>
<dbReference type="AlphaFoldDB" id="A0A7J8QTG0"/>
<sequence>MGSFCCCLRADDSEDYTNSNNNVRRRCLCLSCFVQNFLHMYATLFQRRDSVPSSILGTAYVNSPASLYSSLTDVYESTIRSLPYDGETRHCRLQREGLVSRREKGSSHSQEDSKPLRGADDADSETFSTGEKWNSFEQGSTERQSKSSQNHSSAKSQVGVGYTYWSAEEEDVCPTCLEEYTPENPKIVAKCSHHFHLSCIYEWMERSEKCPVCGKVSSFPDFSSP</sequence>
<feature type="compositionally biased region" description="Basic and acidic residues" evidence="9">
    <location>
        <begin position="96"/>
        <end position="120"/>
    </location>
</feature>
<dbReference type="InterPro" id="IPR013083">
    <property type="entry name" value="Znf_RING/FYVE/PHD"/>
</dbReference>
<evidence type="ECO:0000256" key="8">
    <source>
        <dbReference type="PROSITE-ProRule" id="PRU00175"/>
    </source>
</evidence>
<gene>
    <name evidence="11" type="ORF">Godav_017264</name>
</gene>
<keyword evidence="5 8" id="KW-0863">Zinc-finger</keyword>
<dbReference type="PANTHER" id="PTHR46463">
    <property type="entry name" value="ZINC FINGER, RING/FYVE/PHD-TYPE"/>
    <property type="match status" value="1"/>
</dbReference>
<evidence type="ECO:0000256" key="2">
    <source>
        <dbReference type="ARBA" id="ARBA00012483"/>
    </source>
</evidence>
<keyword evidence="3" id="KW-0808">Transferase</keyword>
<comment type="caution">
    <text evidence="11">The sequence shown here is derived from an EMBL/GenBank/DDBJ whole genome shotgun (WGS) entry which is preliminary data.</text>
</comment>
<reference evidence="11 12" key="1">
    <citation type="journal article" date="2019" name="Genome Biol. Evol.">
        <title>Insights into the evolution of the New World diploid cottons (Gossypium, subgenus Houzingenia) based on genome sequencing.</title>
        <authorList>
            <person name="Grover C.E."/>
            <person name="Arick M.A. 2nd"/>
            <person name="Thrash A."/>
            <person name="Conover J.L."/>
            <person name="Sanders W.S."/>
            <person name="Peterson D.G."/>
            <person name="Frelichowski J.E."/>
            <person name="Scheffler J.A."/>
            <person name="Scheffler B.E."/>
            <person name="Wendel J.F."/>
        </authorList>
    </citation>
    <scope>NUCLEOTIDE SEQUENCE [LARGE SCALE GENOMIC DNA]</scope>
    <source>
        <strain evidence="11">27</strain>
        <tissue evidence="11">Leaf</tissue>
    </source>
</reference>
<feature type="region of interest" description="Disordered" evidence="9">
    <location>
        <begin position="96"/>
        <end position="154"/>
    </location>
</feature>
<dbReference type="GO" id="GO:0061630">
    <property type="term" value="F:ubiquitin protein ligase activity"/>
    <property type="evidence" value="ECO:0007669"/>
    <property type="project" value="UniProtKB-EC"/>
</dbReference>
<dbReference type="Proteomes" id="UP000593561">
    <property type="component" value="Unassembled WGS sequence"/>
</dbReference>
<dbReference type="CDD" id="cd23116">
    <property type="entry name" value="RING-H2_AIRP1-like"/>
    <property type="match status" value="1"/>
</dbReference>